<proteinExistence type="predicted"/>
<dbReference type="AlphaFoldDB" id="A0A1L7VLI7"/>
<sequence length="87" mass="9103">MTSTELKISYPTKAVHSAVKAAKDTDERAPQRMNGGLIEAANTGQALPDMVQKLRIAAREIVLISDAGSSVHQAVIQPAPSPPIAGD</sequence>
<dbReference type="RefSeq" id="XP_031081349.1">
    <property type="nucleotide sequence ID" value="XM_031231299.1"/>
</dbReference>
<dbReference type="Proteomes" id="UP000183971">
    <property type="component" value="Unassembled WGS sequence"/>
</dbReference>
<evidence type="ECO:0000313" key="2">
    <source>
        <dbReference type="Proteomes" id="UP000183971"/>
    </source>
</evidence>
<gene>
    <name evidence="1" type="ORF">FPRO_10344</name>
</gene>
<organism evidence="1 2">
    <name type="scientific">Fusarium proliferatum (strain ET1)</name>
    <name type="common">Orchid endophyte fungus</name>
    <dbReference type="NCBI Taxonomy" id="1227346"/>
    <lineage>
        <taxon>Eukaryota</taxon>
        <taxon>Fungi</taxon>
        <taxon>Dikarya</taxon>
        <taxon>Ascomycota</taxon>
        <taxon>Pezizomycotina</taxon>
        <taxon>Sordariomycetes</taxon>
        <taxon>Hypocreomycetidae</taxon>
        <taxon>Hypocreales</taxon>
        <taxon>Nectriaceae</taxon>
        <taxon>Fusarium</taxon>
        <taxon>Fusarium fujikuroi species complex</taxon>
    </lineage>
</organism>
<accession>A0A1L7VLI7</accession>
<dbReference type="VEuPathDB" id="FungiDB:FPRO_10344"/>
<name>A0A1L7VLI7_FUSPR</name>
<reference evidence="2" key="1">
    <citation type="journal article" date="2016" name="Genome Biol. Evol.">
        <title>Comparative 'omics' of the Fusarium fujikuroi species complex highlights differences in genetic potential and metabolite synthesis.</title>
        <authorList>
            <person name="Niehaus E.-M."/>
            <person name="Muensterkoetter M."/>
            <person name="Proctor R.H."/>
            <person name="Brown D.W."/>
            <person name="Sharon A."/>
            <person name="Idan Y."/>
            <person name="Oren-Young L."/>
            <person name="Sieber C.M."/>
            <person name="Novak O."/>
            <person name="Pencik A."/>
            <person name="Tarkowska D."/>
            <person name="Hromadova K."/>
            <person name="Freeman S."/>
            <person name="Maymon M."/>
            <person name="Elazar M."/>
            <person name="Youssef S.A."/>
            <person name="El-Shabrawy E.S.M."/>
            <person name="Shalaby A.B.A."/>
            <person name="Houterman P."/>
            <person name="Brock N.L."/>
            <person name="Burkhardt I."/>
            <person name="Tsavkelova E.A."/>
            <person name="Dickschat J.S."/>
            <person name="Galuszka P."/>
            <person name="Gueldener U."/>
            <person name="Tudzynski B."/>
        </authorList>
    </citation>
    <scope>NUCLEOTIDE SEQUENCE [LARGE SCALE GENOMIC DNA]</scope>
    <source>
        <strain evidence="2">ET1</strain>
    </source>
</reference>
<dbReference type="EMBL" id="FJOF01000005">
    <property type="protein sequence ID" value="CZR40756.1"/>
    <property type="molecule type" value="Genomic_DNA"/>
</dbReference>
<keyword evidence="2" id="KW-1185">Reference proteome</keyword>
<comment type="caution">
    <text evidence="1">The sequence shown here is derived from an EMBL/GenBank/DDBJ whole genome shotgun (WGS) entry which is preliminary data.</text>
</comment>
<dbReference type="GeneID" id="42055216"/>
<protein>
    <submittedName>
        <fullName evidence="1">Uncharacterized protein</fullName>
    </submittedName>
</protein>
<evidence type="ECO:0000313" key="1">
    <source>
        <dbReference type="EMBL" id="CZR40756.1"/>
    </source>
</evidence>